<keyword evidence="2" id="KW-0456">Lyase</keyword>
<dbReference type="GO" id="GO:0016829">
    <property type="term" value="F:lyase activity"/>
    <property type="evidence" value="ECO:0007669"/>
    <property type="project" value="UniProtKB-KW"/>
</dbReference>
<dbReference type="PANTHER" id="PTHR43437:SF3">
    <property type="entry name" value="HYDROXYACYL-THIOESTER DEHYDRATASE TYPE 2, MITOCHONDRIAL"/>
    <property type="match status" value="1"/>
</dbReference>
<keyword evidence="3" id="KW-1185">Reference proteome</keyword>
<dbReference type="SUPFAM" id="SSF54637">
    <property type="entry name" value="Thioesterase/thiol ester dehydrase-isomerase"/>
    <property type="match status" value="1"/>
</dbReference>
<dbReference type="InterPro" id="IPR050965">
    <property type="entry name" value="UPF0336/Enoyl-CoA_hydratase"/>
</dbReference>
<dbReference type="PANTHER" id="PTHR43437">
    <property type="entry name" value="HYDROXYACYL-THIOESTER DEHYDRATASE TYPE 2, MITOCHONDRIAL-RELATED"/>
    <property type="match status" value="1"/>
</dbReference>
<dbReference type="InterPro" id="IPR029069">
    <property type="entry name" value="HotDog_dom_sf"/>
</dbReference>
<dbReference type="RefSeq" id="WP_209460614.1">
    <property type="nucleotide sequence ID" value="NZ_JAGGKC010000030.1"/>
</dbReference>
<dbReference type="EC" id="4.2.1.55" evidence="2"/>
<dbReference type="Pfam" id="PF01575">
    <property type="entry name" value="MaoC_dehydratas"/>
    <property type="match status" value="1"/>
</dbReference>
<evidence type="ECO:0000259" key="1">
    <source>
        <dbReference type="Pfam" id="PF01575"/>
    </source>
</evidence>
<gene>
    <name evidence="2" type="ORF">J2Z34_002951</name>
</gene>
<evidence type="ECO:0000313" key="2">
    <source>
        <dbReference type="EMBL" id="MBP1920439.1"/>
    </source>
</evidence>
<comment type="caution">
    <text evidence="2">The sequence shown here is derived from an EMBL/GenBank/DDBJ whole genome shotgun (WGS) entry which is preliminary data.</text>
</comment>
<sequence length="139" mass="15382">MAYEMKSFDDFKVGDKNSFTKTITETDVILFAGISGDFNPLHMNEEYAKTTVFKSRICHGMLVESLFGPAGAPFFGGASVYMGHTQKFKAPTRMGDTITAYVEVAEKIEEKKILKVHNYAVNQDGTIVIDGEATVKILK</sequence>
<feature type="domain" description="MaoC-like" evidence="1">
    <location>
        <begin position="20"/>
        <end position="116"/>
    </location>
</feature>
<organism evidence="2 3">
    <name type="scientific">Youngiibacter multivorans</name>
    <dbReference type="NCBI Taxonomy" id="937251"/>
    <lineage>
        <taxon>Bacteria</taxon>
        <taxon>Bacillati</taxon>
        <taxon>Bacillota</taxon>
        <taxon>Clostridia</taxon>
        <taxon>Eubacteriales</taxon>
        <taxon>Clostridiaceae</taxon>
        <taxon>Youngiibacter</taxon>
    </lineage>
</organism>
<protein>
    <submittedName>
        <fullName evidence="2">3-hydroxybutyryl-CoA dehydratase</fullName>
        <ecNumber evidence="2">4.2.1.55</ecNumber>
    </submittedName>
</protein>
<evidence type="ECO:0000313" key="3">
    <source>
        <dbReference type="Proteomes" id="UP001519271"/>
    </source>
</evidence>
<dbReference type="InterPro" id="IPR002539">
    <property type="entry name" value="MaoC-like_dom"/>
</dbReference>
<name>A0ABS4G7D0_9CLOT</name>
<accession>A0ABS4G7D0</accession>
<dbReference type="Proteomes" id="UP001519271">
    <property type="component" value="Unassembled WGS sequence"/>
</dbReference>
<dbReference type="CDD" id="cd03449">
    <property type="entry name" value="R_hydratase"/>
    <property type="match status" value="1"/>
</dbReference>
<dbReference type="EMBL" id="JAGGKC010000030">
    <property type="protein sequence ID" value="MBP1920439.1"/>
    <property type="molecule type" value="Genomic_DNA"/>
</dbReference>
<proteinExistence type="predicted"/>
<dbReference type="Gene3D" id="3.10.129.10">
    <property type="entry name" value="Hotdog Thioesterase"/>
    <property type="match status" value="1"/>
</dbReference>
<reference evidence="2 3" key="1">
    <citation type="submission" date="2021-03" db="EMBL/GenBank/DDBJ databases">
        <title>Genomic Encyclopedia of Type Strains, Phase IV (KMG-IV): sequencing the most valuable type-strain genomes for metagenomic binning, comparative biology and taxonomic classification.</title>
        <authorList>
            <person name="Goeker M."/>
        </authorList>
    </citation>
    <scope>NUCLEOTIDE SEQUENCE [LARGE SCALE GENOMIC DNA]</scope>
    <source>
        <strain evidence="2 3">DSM 6139</strain>
    </source>
</reference>